<dbReference type="AlphaFoldDB" id="A0A1C6RBW8"/>
<feature type="domain" description="Methyltransferase type 11" evidence="5">
    <location>
        <begin position="103"/>
        <end position="191"/>
    </location>
</feature>
<keyword evidence="3 6" id="KW-0808">Transferase</keyword>
<evidence type="ECO:0000256" key="1">
    <source>
        <dbReference type="ARBA" id="ARBA00008361"/>
    </source>
</evidence>
<keyword evidence="7" id="KW-1185">Reference proteome</keyword>
<dbReference type="Gene3D" id="3.40.50.150">
    <property type="entry name" value="Vaccinia Virus protein VP39"/>
    <property type="match status" value="1"/>
</dbReference>
<proteinExistence type="inferred from homology"/>
<dbReference type="Pfam" id="PF08241">
    <property type="entry name" value="Methyltransf_11"/>
    <property type="match status" value="1"/>
</dbReference>
<organism evidence="6 7">
    <name type="scientific">Micromonospora rhizosphaerae</name>
    <dbReference type="NCBI Taxonomy" id="568872"/>
    <lineage>
        <taxon>Bacteria</taxon>
        <taxon>Bacillati</taxon>
        <taxon>Actinomycetota</taxon>
        <taxon>Actinomycetes</taxon>
        <taxon>Micromonosporales</taxon>
        <taxon>Micromonosporaceae</taxon>
        <taxon>Micromonospora</taxon>
    </lineage>
</organism>
<dbReference type="InterPro" id="IPR051052">
    <property type="entry name" value="Diverse_substrate_MTase"/>
</dbReference>
<dbReference type="GO" id="GO:0032259">
    <property type="term" value="P:methylation"/>
    <property type="evidence" value="ECO:0007669"/>
    <property type="project" value="UniProtKB-KW"/>
</dbReference>
<keyword evidence="2 6" id="KW-0489">Methyltransferase</keyword>
<accession>A0A1C6RBW8</accession>
<dbReference type="EMBL" id="FMHV01000002">
    <property type="protein sequence ID" value="SCL14646.1"/>
    <property type="molecule type" value="Genomic_DNA"/>
</dbReference>
<dbReference type="SUPFAM" id="SSF53335">
    <property type="entry name" value="S-adenosyl-L-methionine-dependent methyltransferases"/>
    <property type="match status" value="1"/>
</dbReference>
<dbReference type="GO" id="GO:0008757">
    <property type="term" value="F:S-adenosylmethionine-dependent methyltransferase activity"/>
    <property type="evidence" value="ECO:0007669"/>
    <property type="project" value="InterPro"/>
</dbReference>
<reference evidence="7" key="1">
    <citation type="submission" date="2016-06" db="EMBL/GenBank/DDBJ databases">
        <authorList>
            <person name="Varghese N."/>
            <person name="Submissions Spin"/>
        </authorList>
    </citation>
    <scope>NUCLEOTIDE SEQUENCE [LARGE SCALE GENOMIC DNA]</scope>
    <source>
        <strain evidence="7">DSM 45431</strain>
    </source>
</reference>
<evidence type="ECO:0000259" key="5">
    <source>
        <dbReference type="Pfam" id="PF08241"/>
    </source>
</evidence>
<dbReference type="Proteomes" id="UP000199413">
    <property type="component" value="Unassembled WGS sequence"/>
</dbReference>
<dbReference type="RefSeq" id="WP_245718629.1">
    <property type="nucleotide sequence ID" value="NZ_FMHV01000002.1"/>
</dbReference>
<dbReference type="CDD" id="cd02440">
    <property type="entry name" value="AdoMet_MTases"/>
    <property type="match status" value="1"/>
</dbReference>
<sequence>MTDPTHALSFGTAADAFELPYRTIVFRPGGAEPDATPRVRRSPWARQGPPGFPFPDNLPAMTDLTQALSFGVAAAEYDRFRPRYPEAALRWALDGLATPAQVVDLGAGTGILTRGLLDLGHEVTPVEPDPGMRAELDLATPDTAALAGSAESMPLPDGSADAVLVGQAYHWFDRERAHPEIARVLRPGGTFAPIWNIRDERVAWVAELSRVAHLGYNAGNLIEKYADFGPAFGGVELGEFAHTTTLTPDEVVGMLHTRSYWLTAPPKEQEKVDRELRQLFATHPDLAGRETVELPYRTLVFRARRR</sequence>
<dbReference type="InterPro" id="IPR029063">
    <property type="entry name" value="SAM-dependent_MTases_sf"/>
</dbReference>
<evidence type="ECO:0000256" key="2">
    <source>
        <dbReference type="ARBA" id="ARBA00022603"/>
    </source>
</evidence>
<dbReference type="PANTHER" id="PTHR44942:SF4">
    <property type="entry name" value="METHYLTRANSFERASE TYPE 11 DOMAIN-CONTAINING PROTEIN"/>
    <property type="match status" value="1"/>
</dbReference>
<feature type="region of interest" description="Disordered" evidence="4">
    <location>
        <begin position="28"/>
        <end position="51"/>
    </location>
</feature>
<dbReference type="InterPro" id="IPR013216">
    <property type="entry name" value="Methyltransf_11"/>
</dbReference>
<comment type="similarity">
    <text evidence="1">Belongs to the methyltransferase superfamily.</text>
</comment>
<protein>
    <submittedName>
        <fullName evidence="6">Methyltransferase domain-containing protein</fullName>
    </submittedName>
</protein>
<name>A0A1C6RBW8_9ACTN</name>
<evidence type="ECO:0000256" key="3">
    <source>
        <dbReference type="ARBA" id="ARBA00022679"/>
    </source>
</evidence>
<gene>
    <name evidence="6" type="ORF">GA0070624_0485</name>
</gene>
<evidence type="ECO:0000313" key="6">
    <source>
        <dbReference type="EMBL" id="SCL14646.1"/>
    </source>
</evidence>
<dbReference type="PANTHER" id="PTHR44942">
    <property type="entry name" value="METHYLTRANSF_11 DOMAIN-CONTAINING PROTEIN"/>
    <property type="match status" value="1"/>
</dbReference>
<evidence type="ECO:0000256" key="4">
    <source>
        <dbReference type="SAM" id="MobiDB-lite"/>
    </source>
</evidence>
<evidence type="ECO:0000313" key="7">
    <source>
        <dbReference type="Proteomes" id="UP000199413"/>
    </source>
</evidence>
<dbReference type="STRING" id="568872.GA0070624_0485"/>